<dbReference type="PANTHER" id="PTHR32196:SF69">
    <property type="entry name" value="BRANCHED-CHAIN AMINO ACID TRANSPORT SYSTEM, PERMEASE PROTEIN"/>
    <property type="match status" value="1"/>
</dbReference>
<evidence type="ECO:0000256" key="1">
    <source>
        <dbReference type="ARBA" id="ARBA00004651"/>
    </source>
</evidence>
<feature type="transmembrane region" description="Helical" evidence="6">
    <location>
        <begin position="85"/>
        <end position="104"/>
    </location>
</feature>
<dbReference type="EMBL" id="JAUDCK010000036">
    <property type="protein sequence ID" value="MDM8196460.1"/>
    <property type="molecule type" value="Genomic_DNA"/>
</dbReference>
<organism evidence="7 8">
    <name type="scientific">Massilimicrobiota timonensis</name>
    <dbReference type="NCBI Taxonomy" id="1776392"/>
    <lineage>
        <taxon>Bacteria</taxon>
        <taxon>Bacillati</taxon>
        <taxon>Bacillota</taxon>
        <taxon>Erysipelotrichia</taxon>
        <taxon>Erysipelotrichales</taxon>
        <taxon>Erysipelotrichaceae</taxon>
        <taxon>Massilimicrobiota</taxon>
    </lineage>
</organism>
<gene>
    <name evidence="7" type="ORF">QUV98_09055</name>
</gene>
<feature type="transmembrane region" description="Helical" evidence="6">
    <location>
        <begin position="129"/>
        <end position="150"/>
    </location>
</feature>
<feature type="transmembrane region" description="Helical" evidence="6">
    <location>
        <begin position="264"/>
        <end position="282"/>
    </location>
</feature>
<evidence type="ECO:0000256" key="4">
    <source>
        <dbReference type="ARBA" id="ARBA00022989"/>
    </source>
</evidence>
<evidence type="ECO:0000256" key="5">
    <source>
        <dbReference type="ARBA" id="ARBA00023136"/>
    </source>
</evidence>
<keyword evidence="8" id="KW-1185">Reference proteome</keyword>
<feature type="transmembrane region" description="Helical" evidence="6">
    <location>
        <begin position="210"/>
        <end position="227"/>
    </location>
</feature>
<keyword evidence="2" id="KW-1003">Cell membrane</keyword>
<reference evidence="7 8" key="2">
    <citation type="submission" date="2023-06" db="EMBL/GenBank/DDBJ databases">
        <authorList>
            <person name="Zeman M."/>
            <person name="Kubasova T."/>
            <person name="Jahodarova E."/>
            <person name="Nykrynova M."/>
            <person name="Rychlik I."/>
        </authorList>
    </citation>
    <scope>NUCLEOTIDE SEQUENCE [LARGE SCALE GENOMIC DNA]</scope>
    <source>
        <strain evidence="7 8">ET341</strain>
    </source>
</reference>
<evidence type="ECO:0000256" key="6">
    <source>
        <dbReference type="SAM" id="Phobius"/>
    </source>
</evidence>
<dbReference type="CDD" id="cd06574">
    <property type="entry name" value="TM_PBP1_branched-chain-AA_like"/>
    <property type="match status" value="1"/>
</dbReference>
<protein>
    <submittedName>
        <fullName evidence="7">ABC transporter permease</fullName>
    </submittedName>
</protein>
<dbReference type="Proteomes" id="UP001529275">
    <property type="component" value="Unassembled WGS sequence"/>
</dbReference>
<evidence type="ECO:0000256" key="2">
    <source>
        <dbReference type="ARBA" id="ARBA00022475"/>
    </source>
</evidence>
<comment type="caution">
    <text evidence="7">The sequence shown here is derived from an EMBL/GenBank/DDBJ whole genome shotgun (WGS) entry which is preliminary data.</text>
</comment>
<evidence type="ECO:0000256" key="3">
    <source>
        <dbReference type="ARBA" id="ARBA00022692"/>
    </source>
</evidence>
<comment type="subcellular location">
    <subcellularLocation>
        <location evidence="1">Cell membrane</location>
        <topology evidence="1">Multi-pass membrane protein</topology>
    </subcellularLocation>
</comment>
<feature type="transmembrane region" description="Helical" evidence="6">
    <location>
        <begin position="6"/>
        <end position="25"/>
    </location>
</feature>
<evidence type="ECO:0000313" key="8">
    <source>
        <dbReference type="Proteomes" id="UP001529275"/>
    </source>
</evidence>
<keyword evidence="3 6" id="KW-0812">Transmembrane</keyword>
<dbReference type="Pfam" id="PF02653">
    <property type="entry name" value="BPD_transp_2"/>
    <property type="match status" value="1"/>
</dbReference>
<dbReference type="PANTHER" id="PTHR32196">
    <property type="entry name" value="ABC TRANSPORTER PERMEASE PROTEIN YPHD-RELATED-RELATED"/>
    <property type="match status" value="1"/>
</dbReference>
<accession>A0ABT7UJY0</accession>
<name>A0ABT7UJY0_9FIRM</name>
<keyword evidence="5 6" id="KW-0472">Membrane</keyword>
<evidence type="ECO:0000313" key="7">
    <source>
        <dbReference type="EMBL" id="MDM8196460.1"/>
    </source>
</evidence>
<feature type="transmembrane region" description="Helical" evidence="6">
    <location>
        <begin position="177"/>
        <end position="198"/>
    </location>
</feature>
<keyword evidence="4 6" id="KW-1133">Transmembrane helix</keyword>
<feature type="transmembrane region" description="Helical" evidence="6">
    <location>
        <begin position="234"/>
        <end position="258"/>
    </location>
</feature>
<sequence length="288" mass="30700">MNMIVIIGALELGGIFAIMSLGLYLSYKILNLPDLTVDGSFTLGCAVSAVLTLSGHPYLALCAAFIAGMLAGLVTGLLTTKLKIASLLAGILTMTGLYSINLKIMNDSPNLSLFGSTTIFTPLTNFEPYSQFLLIIMFVAVIFGVLYYFLKTQLGLALRACGDNEDMVKASSINADLMKILGLSLSNGLVALSGAIYAQHQSFADSQSGTGMMVIGLASIIIGMAFIKKDQIHYQLLAVTIGAFIYRGILTLALQMGIPSTDLKLLSALLVVLALILTKLKIRRKKVC</sequence>
<feature type="transmembrane region" description="Helical" evidence="6">
    <location>
        <begin position="58"/>
        <end position="78"/>
    </location>
</feature>
<dbReference type="RefSeq" id="WP_129736256.1">
    <property type="nucleotide sequence ID" value="NZ_JAUDCK010000036.1"/>
</dbReference>
<proteinExistence type="predicted"/>
<dbReference type="InterPro" id="IPR001851">
    <property type="entry name" value="ABC_transp_permease"/>
</dbReference>
<reference evidence="8" key="1">
    <citation type="submission" date="2023-06" db="EMBL/GenBank/DDBJ databases">
        <title>Identification and characterization of horizontal gene transfer across gut microbiota members of farm animals based on homology search.</title>
        <authorList>
            <person name="Zeman M."/>
            <person name="Kubasova T."/>
            <person name="Jahodarova E."/>
            <person name="Nykrynova M."/>
            <person name="Rychlik I."/>
        </authorList>
    </citation>
    <scope>NUCLEOTIDE SEQUENCE [LARGE SCALE GENOMIC DNA]</scope>
    <source>
        <strain evidence="8">ET341</strain>
    </source>
</reference>